<evidence type="ECO:0000256" key="1">
    <source>
        <dbReference type="ARBA" id="ARBA00004123"/>
    </source>
</evidence>
<dbReference type="GO" id="GO:0006260">
    <property type="term" value="P:DNA replication"/>
    <property type="evidence" value="ECO:0007669"/>
    <property type="project" value="UniProtKB-UniRule"/>
</dbReference>
<feature type="compositionally biased region" description="Basic and acidic residues" evidence="6">
    <location>
        <begin position="99"/>
        <end position="115"/>
    </location>
</feature>
<name>A0AAI8VMA7_9PEZI</name>
<comment type="function">
    <text evidence="5">Component of the origin recognition complex (ORC) that binds origins of replication. DNA-binding is ATP-dependent. ORC is required to assemble the pre-replication complex necessary to initiate DNA replication.</text>
</comment>
<proteinExistence type="inferred from homology"/>
<keyword evidence="4 5" id="KW-0539">Nucleus</keyword>
<dbReference type="Proteomes" id="UP001295740">
    <property type="component" value="Unassembled WGS sequence"/>
</dbReference>
<comment type="subunit">
    <text evidence="5">Component of the origin recognition complex (ORC).</text>
</comment>
<comment type="similarity">
    <text evidence="2 5">Belongs to the ORC2 family.</text>
</comment>
<dbReference type="Pfam" id="PF24882">
    <property type="entry name" value="WHD_ORC2"/>
    <property type="match status" value="1"/>
</dbReference>
<evidence type="ECO:0000259" key="8">
    <source>
        <dbReference type="Pfam" id="PF24882"/>
    </source>
</evidence>
<feature type="domain" description="Origin recognition complex subunit 2 winged-helix" evidence="8">
    <location>
        <begin position="539"/>
        <end position="599"/>
    </location>
</feature>
<evidence type="ECO:0000313" key="10">
    <source>
        <dbReference type="Proteomes" id="UP001295740"/>
    </source>
</evidence>
<evidence type="ECO:0000256" key="2">
    <source>
        <dbReference type="ARBA" id="ARBA00007421"/>
    </source>
</evidence>
<sequence>MVRTKKSQPRAEEPAPRASPRKRGRDEPEEPTEGTPSRRRSSGRTGAGAGSRTNGRANGSRSEYDFPSDEEVHASNSAMEDTGTPRKRKRQPATATATPRKDDAEAATPRGREGKGNVTVTPSKPNGTAVNGETPRWKRNDRSARKKSARALIEKVVAGESSDEEADEDIAREIYESSEEEEAEDGDDEEQQQHQEEGEEGPLNEAATPSKKPRGGRTKTTNKKTTRRKKSPTPPRDLPPHEQYFAQNRPGTSQKTSNNTLASLQLQLLTHDEYFAVLRDWADPHADDVAFLQAIHGESFPQWAFELAQGFGICLYGYGSKRALLHRFARHIYDLHTAAAAAADHCDGYGNGGNGGNTMKVVIVNGYVRTASLREILGTVASAVDPGYKLPAGGPSAVLDSVKNLLSSHEVMITVVLNSIDAAPLRKPGIQPILAQLAAHPQIQLICSADTPDFTLLWDSSLRSSFNFLFHDCTTFAPYEAELDVVDDVHELLGRKARRVGGKEGVTYVLRSLPENAKNLFRLLVGEVLVLMDDDGGSSGENPGVEYRAMYQKAEQEFICSSEMAFRTLLKEFHDHQMITSRRDVMGTELLSVPFRKEELEAILEDLMS</sequence>
<dbReference type="Pfam" id="PF04084">
    <property type="entry name" value="RecA-like_ORC2"/>
    <property type="match status" value="1"/>
</dbReference>
<evidence type="ECO:0000256" key="6">
    <source>
        <dbReference type="SAM" id="MobiDB-lite"/>
    </source>
</evidence>
<dbReference type="InterPro" id="IPR007220">
    <property type="entry name" value="ORC2"/>
</dbReference>
<comment type="caution">
    <text evidence="9">The sequence shown here is derived from an EMBL/GenBank/DDBJ whole genome shotgun (WGS) entry which is preliminary data.</text>
</comment>
<keyword evidence="3 5" id="KW-0235">DNA replication</keyword>
<feature type="region of interest" description="Disordered" evidence="6">
    <location>
        <begin position="1"/>
        <end position="257"/>
    </location>
</feature>
<evidence type="ECO:0000256" key="4">
    <source>
        <dbReference type="ARBA" id="ARBA00023242"/>
    </source>
</evidence>
<gene>
    <name evidence="9" type="ORF">KHLLAP_LOCUS8007</name>
</gene>
<feature type="domain" description="Origin recognition complex subunit 2 RecA-like" evidence="7">
    <location>
        <begin position="289"/>
        <end position="473"/>
    </location>
</feature>
<dbReference type="GO" id="GO:0003688">
    <property type="term" value="F:DNA replication origin binding"/>
    <property type="evidence" value="ECO:0007669"/>
    <property type="project" value="UniProtKB-UniRule"/>
</dbReference>
<feature type="compositionally biased region" description="Low complexity" evidence="6">
    <location>
        <begin position="50"/>
        <end position="59"/>
    </location>
</feature>
<evidence type="ECO:0000313" key="9">
    <source>
        <dbReference type="EMBL" id="CAJ2507539.1"/>
    </source>
</evidence>
<evidence type="ECO:0000259" key="7">
    <source>
        <dbReference type="Pfam" id="PF04084"/>
    </source>
</evidence>
<dbReference type="PANTHER" id="PTHR14052:SF0">
    <property type="entry name" value="ORIGIN RECOGNITION COMPLEX SUBUNIT 2"/>
    <property type="match status" value="1"/>
</dbReference>
<reference evidence="9" key="1">
    <citation type="submission" date="2023-10" db="EMBL/GenBank/DDBJ databases">
        <authorList>
            <person name="Hackl T."/>
        </authorList>
    </citation>
    <scope>NUCLEOTIDE SEQUENCE</scope>
</reference>
<feature type="compositionally biased region" description="Polar residues" evidence="6">
    <location>
        <begin position="245"/>
        <end position="257"/>
    </location>
</feature>
<organism evidence="9 10">
    <name type="scientific">Anthostomella pinea</name>
    <dbReference type="NCBI Taxonomy" id="933095"/>
    <lineage>
        <taxon>Eukaryota</taxon>
        <taxon>Fungi</taxon>
        <taxon>Dikarya</taxon>
        <taxon>Ascomycota</taxon>
        <taxon>Pezizomycotina</taxon>
        <taxon>Sordariomycetes</taxon>
        <taxon>Xylariomycetidae</taxon>
        <taxon>Xylariales</taxon>
        <taxon>Xylariaceae</taxon>
        <taxon>Anthostomella</taxon>
    </lineage>
</organism>
<dbReference type="GO" id="GO:0005664">
    <property type="term" value="C:nuclear origin of replication recognition complex"/>
    <property type="evidence" value="ECO:0007669"/>
    <property type="project" value="UniProtKB-UniRule"/>
</dbReference>
<dbReference type="AlphaFoldDB" id="A0AAI8VMA7"/>
<feature type="compositionally biased region" description="Basic residues" evidence="6">
    <location>
        <begin position="211"/>
        <end position="231"/>
    </location>
</feature>
<evidence type="ECO:0000256" key="5">
    <source>
        <dbReference type="RuleBase" id="RU368084"/>
    </source>
</evidence>
<dbReference type="InterPro" id="IPR056773">
    <property type="entry name" value="WHD_ORC2"/>
</dbReference>
<protein>
    <recommendedName>
        <fullName evidence="5">Origin recognition complex subunit 2</fullName>
    </recommendedName>
</protein>
<comment type="subcellular location">
    <subcellularLocation>
        <location evidence="1 5">Nucleus</location>
    </subcellularLocation>
</comment>
<dbReference type="EMBL" id="CAUWAG010000010">
    <property type="protein sequence ID" value="CAJ2507539.1"/>
    <property type="molecule type" value="Genomic_DNA"/>
</dbReference>
<accession>A0AAI8VMA7</accession>
<keyword evidence="10" id="KW-1185">Reference proteome</keyword>
<feature type="compositionally biased region" description="Acidic residues" evidence="6">
    <location>
        <begin position="176"/>
        <end position="190"/>
    </location>
</feature>
<dbReference type="PANTHER" id="PTHR14052">
    <property type="entry name" value="ORIGIN RECOGNITION COMPLEX SUBUNIT 2"/>
    <property type="match status" value="1"/>
</dbReference>
<evidence type="ECO:0000256" key="3">
    <source>
        <dbReference type="ARBA" id="ARBA00022705"/>
    </source>
</evidence>
<dbReference type="InterPro" id="IPR056772">
    <property type="entry name" value="RecA-like_ORC2"/>
</dbReference>
<feature type="compositionally biased region" description="Polar residues" evidence="6">
    <location>
        <begin position="118"/>
        <end position="131"/>
    </location>
</feature>